<gene>
    <name evidence="1" type="ORF">F5144DRAFT_554767</name>
</gene>
<protein>
    <submittedName>
        <fullName evidence="1">Uncharacterized protein</fullName>
    </submittedName>
</protein>
<name>A0ACB7PRD9_9PEZI</name>
<organism evidence="1 2">
    <name type="scientific">Chaetomium tenue</name>
    <dbReference type="NCBI Taxonomy" id="1854479"/>
    <lineage>
        <taxon>Eukaryota</taxon>
        <taxon>Fungi</taxon>
        <taxon>Dikarya</taxon>
        <taxon>Ascomycota</taxon>
        <taxon>Pezizomycotina</taxon>
        <taxon>Sordariomycetes</taxon>
        <taxon>Sordariomycetidae</taxon>
        <taxon>Sordariales</taxon>
        <taxon>Chaetomiaceae</taxon>
        <taxon>Chaetomium</taxon>
    </lineage>
</organism>
<sequence>MLPCCEMKAPWVPSSAKILGAPPAQPTASLTSAGKLPPHSRPVQVILCRRAPKSTTDPESTILLSPSSHTYPYREAIDPGSRVTMASLNLSTNGPSIKSSYQGVINGPALSSTSPTAARWALFTVQAPLLNAFQNTGAKESVLKVETTGDGELADLVEDFSEGRIQFAFVRVKDPNSGLPKNVLIAWCGGGVPERTKGYFTSHVSAVSKILHGYHVQITARSDADVVPEDIVQKVADASGAKYSAGTASTPAPAAPPPVAKKPVFTPTTSGSGGSFNPIVAARTRRQGNADDDGWGADAPPVTRTQVEKVESAYKPTKVDIASLRKNNDDSRFNGSSNQDNRPSDVVGGGYQPVGKIDIASLRAQAKQDDRPTVVKGAYEPVGKVDIAAIRAKAQRPAEPQEESAPAPKSLAERSAAFTPSERLTELPKPKVAKKFGSTPFTGTKAPTPGGLGFGAPATPAPPPVGAASRTFADQGGKTPAQLWAEKKAKQGGAATGSPSPSVTSPITAQKSGSEWKSGYAGKSWAPVHTSNFGRGGVEKQDTAEGEQFEQEAEQQPATTGGSISALRDRFKDAAPMGTTARSAPDAVAHDEEESAPPPPPMGNRPPPGGFALPGLPSRPAADNQEEEEQEQPPPSVPSRNYEEREPSPVRVAMPVPRSAAPDIEPAAESLPPRPVPVPQEVPKEEQLPAERETHNPRAAAVAVAAAAGVAGGAIAGGAIAHAVDSGASAEPEATGGKRALIQYDYEKAEDNEIELREGEYVTNIEMVDDDWWMGTNVQGESGLFPSNYVELVDEDEGAAAPPPPAPVPAPAPAAQPEEPQPAAAGPTATAQFDYEAAEDNELSFPEGATITDLDFPDEDWWFGHYNGASGLFPANYVQIDS</sequence>
<reference evidence="1 2" key="1">
    <citation type="journal article" date="2021" name="Nat. Commun.">
        <title>Genetic determinants of endophytism in the Arabidopsis root mycobiome.</title>
        <authorList>
            <person name="Mesny F."/>
            <person name="Miyauchi S."/>
            <person name="Thiergart T."/>
            <person name="Pickel B."/>
            <person name="Atanasova L."/>
            <person name="Karlsson M."/>
            <person name="Huettel B."/>
            <person name="Barry K.W."/>
            <person name="Haridas S."/>
            <person name="Chen C."/>
            <person name="Bauer D."/>
            <person name="Andreopoulos W."/>
            <person name="Pangilinan J."/>
            <person name="LaButti K."/>
            <person name="Riley R."/>
            <person name="Lipzen A."/>
            <person name="Clum A."/>
            <person name="Drula E."/>
            <person name="Henrissat B."/>
            <person name="Kohler A."/>
            <person name="Grigoriev I.V."/>
            <person name="Martin F.M."/>
            <person name="Hacquard S."/>
        </authorList>
    </citation>
    <scope>NUCLEOTIDE SEQUENCE [LARGE SCALE GENOMIC DNA]</scope>
    <source>
        <strain evidence="1 2">MPI-SDFR-AT-0079</strain>
    </source>
</reference>
<evidence type="ECO:0000313" key="1">
    <source>
        <dbReference type="EMBL" id="KAH6649946.1"/>
    </source>
</evidence>
<dbReference type="EMBL" id="JAGIZQ010000001">
    <property type="protein sequence ID" value="KAH6649946.1"/>
    <property type="molecule type" value="Genomic_DNA"/>
</dbReference>
<proteinExistence type="predicted"/>
<accession>A0ACB7PRD9</accession>
<evidence type="ECO:0000313" key="2">
    <source>
        <dbReference type="Proteomes" id="UP000724584"/>
    </source>
</evidence>
<keyword evidence="2" id="KW-1185">Reference proteome</keyword>
<comment type="caution">
    <text evidence="1">The sequence shown here is derived from an EMBL/GenBank/DDBJ whole genome shotgun (WGS) entry which is preliminary data.</text>
</comment>
<dbReference type="Proteomes" id="UP000724584">
    <property type="component" value="Unassembled WGS sequence"/>
</dbReference>